<dbReference type="InterPro" id="IPR001647">
    <property type="entry name" value="HTH_TetR"/>
</dbReference>
<dbReference type="PRINTS" id="PR00455">
    <property type="entry name" value="HTHTETR"/>
</dbReference>
<dbReference type="InterPro" id="IPR013573">
    <property type="entry name" value="Tscrpt_reg_YcdC_C"/>
</dbReference>
<dbReference type="Gene3D" id="1.10.357.10">
    <property type="entry name" value="Tetracycline Repressor, domain 2"/>
    <property type="match status" value="1"/>
</dbReference>
<dbReference type="InterPro" id="IPR036271">
    <property type="entry name" value="Tet_transcr_reg_TetR-rel_C_sf"/>
</dbReference>
<dbReference type="InterPro" id="IPR009057">
    <property type="entry name" value="Homeodomain-like_sf"/>
</dbReference>
<comment type="caution">
    <text evidence="2">The sequence shown here is derived from an EMBL/GenBank/DDBJ whole genome shotgun (WGS) entry which is preliminary data.</text>
</comment>
<reference evidence="2 3" key="1">
    <citation type="submission" date="2020-07" db="EMBL/GenBank/DDBJ databases">
        <title>Diversity of carbapenemase encoding genes among Pseudomonas putida group clinical isolates in a tertiary Brazilian hospital.</title>
        <authorList>
            <person name="Alberto-Lei F."/>
            <person name="Nodari C.S."/>
            <person name="Streling A.P."/>
            <person name="Paulino J.T."/>
            <person name="Bessa-Neto F.O."/>
            <person name="Cayo R."/>
            <person name="Gales A.C."/>
        </authorList>
    </citation>
    <scope>NUCLEOTIDE SEQUENCE [LARGE SCALE GENOMIC DNA]</scope>
    <source>
        <strain evidence="2 3">14802</strain>
    </source>
</reference>
<name>A0A1E2TKV4_9PSED</name>
<dbReference type="GO" id="GO:0000976">
    <property type="term" value="F:transcription cis-regulatory region binding"/>
    <property type="evidence" value="ECO:0007669"/>
    <property type="project" value="TreeGrafter"/>
</dbReference>
<dbReference type="Gene3D" id="1.10.10.60">
    <property type="entry name" value="Homeodomain-like"/>
    <property type="match status" value="1"/>
</dbReference>
<dbReference type="SUPFAM" id="SSF48498">
    <property type="entry name" value="Tetracyclin repressor-like, C-terminal domain"/>
    <property type="match status" value="1"/>
</dbReference>
<dbReference type="Pfam" id="PF00440">
    <property type="entry name" value="TetR_N"/>
    <property type="match status" value="1"/>
</dbReference>
<accession>A0A1E2TKV4</accession>
<dbReference type="PANTHER" id="PTHR30055:SF196">
    <property type="entry name" value="HTH-TYPE TRANSCRIPTIONAL REGULATOR RUTR"/>
    <property type="match status" value="1"/>
</dbReference>
<dbReference type="GeneID" id="58767712"/>
<dbReference type="GO" id="GO:0045892">
    <property type="term" value="P:negative regulation of DNA-templated transcription"/>
    <property type="evidence" value="ECO:0007669"/>
    <property type="project" value="InterPro"/>
</dbReference>
<proteinExistence type="predicted"/>
<gene>
    <name evidence="2" type="ORF">H4C75_15160</name>
</gene>
<dbReference type="RefSeq" id="WP_062573522.1">
    <property type="nucleotide sequence ID" value="NZ_BQIL01000019.1"/>
</dbReference>
<evidence type="ECO:0000256" key="1">
    <source>
        <dbReference type="ARBA" id="ARBA00023125"/>
    </source>
</evidence>
<dbReference type="EMBL" id="JACGDE010000009">
    <property type="protein sequence ID" value="MBA6066094.1"/>
    <property type="molecule type" value="Genomic_DNA"/>
</dbReference>
<dbReference type="PROSITE" id="PS50977">
    <property type="entry name" value="HTH_TETR_2"/>
    <property type="match status" value="1"/>
</dbReference>
<dbReference type="AlphaFoldDB" id="A0A1E2TKV4"/>
<dbReference type="STRING" id="1388763.O165_005955"/>
<protein>
    <submittedName>
        <fullName evidence="2">TetR family transcriptional regulator C-terminal domain-containing protein</fullName>
    </submittedName>
</protein>
<evidence type="ECO:0000313" key="3">
    <source>
        <dbReference type="Proteomes" id="UP000541770"/>
    </source>
</evidence>
<keyword evidence="1" id="KW-0238">DNA-binding</keyword>
<dbReference type="InterPro" id="IPR050109">
    <property type="entry name" value="HTH-type_TetR-like_transc_reg"/>
</dbReference>
<evidence type="ECO:0000313" key="2">
    <source>
        <dbReference type="EMBL" id="MBA6066094.1"/>
    </source>
</evidence>
<dbReference type="SUPFAM" id="SSF46689">
    <property type="entry name" value="Homeodomain-like"/>
    <property type="match status" value="1"/>
</dbReference>
<dbReference type="PANTHER" id="PTHR30055">
    <property type="entry name" value="HTH-TYPE TRANSCRIPTIONAL REGULATOR RUTR"/>
    <property type="match status" value="1"/>
</dbReference>
<dbReference type="GO" id="GO:0003700">
    <property type="term" value="F:DNA-binding transcription factor activity"/>
    <property type="evidence" value="ECO:0007669"/>
    <property type="project" value="TreeGrafter"/>
</dbReference>
<organism evidence="2 3">
    <name type="scientific">Pseudomonas mosselii</name>
    <dbReference type="NCBI Taxonomy" id="78327"/>
    <lineage>
        <taxon>Bacteria</taxon>
        <taxon>Pseudomonadati</taxon>
        <taxon>Pseudomonadota</taxon>
        <taxon>Gammaproteobacteria</taxon>
        <taxon>Pseudomonadales</taxon>
        <taxon>Pseudomonadaceae</taxon>
        <taxon>Pseudomonas</taxon>
    </lineage>
</organism>
<dbReference type="Proteomes" id="UP000541770">
    <property type="component" value="Unassembled WGS sequence"/>
</dbReference>
<sequence>MANHKIEIRRRNVEKILQAAEQVFADKGYGATSMGDIAELAQLPRSNLHYYFSTKDELYRAVLQDLLDVWKQDALCFERFDDPRVVLTSYIRAKMGHSRSRPLGSKIWAEEMLHGAPLLGASLDEILVPWAQLKQAKIRSWVEERRILPVEPSALLYMIWAATQHYADFGYQVNLLNGGESLSDVAFEQAVQTVTGVILRGIGLEP</sequence>
<dbReference type="Pfam" id="PF08362">
    <property type="entry name" value="TetR_C_3"/>
    <property type="match status" value="1"/>
</dbReference>
<dbReference type="KEGG" id="pmol:CLJ08_02995"/>